<dbReference type="EMBL" id="JAHLPM010000002">
    <property type="protein sequence ID" value="MBU5436929.1"/>
    <property type="molecule type" value="Genomic_DNA"/>
</dbReference>
<feature type="coiled-coil region" evidence="1">
    <location>
        <begin position="29"/>
        <end position="56"/>
    </location>
</feature>
<name>A0ABS6E3U0_9FIRM</name>
<keyword evidence="1" id="KW-0175">Coiled coil</keyword>
<accession>A0ABS6E3U0</accession>
<evidence type="ECO:0000313" key="2">
    <source>
        <dbReference type="EMBL" id="MBU5436929.1"/>
    </source>
</evidence>
<protein>
    <submittedName>
        <fullName evidence="2">Zinc ribbon domain-containing protein</fullName>
    </submittedName>
</protein>
<dbReference type="Proteomes" id="UP000749471">
    <property type="component" value="Unassembled WGS sequence"/>
</dbReference>
<evidence type="ECO:0000313" key="3">
    <source>
        <dbReference type="Proteomes" id="UP000749471"/>
    </source>
</evidence>
<keyword evidence="3" id="KW-1185">Reference proteome</keyword>
<proteinExistence type="predicted"/>
<reference evidence="2 3" key="1">
    <citation type="submission" date="2021-06" db="EMBL/GenBank/DDBJ databases">
        <authorList>
            <person name="Sun Q."/>
            <person name="Li D."/>
        </authorList>
    </citation>
    <scope>NUCLEOTIDE SEQUENCE [LARGE SCALE GENOMIC DNA]</scope>
    <source>
        <strain evidence="2 3">MSJ-40</strain>
    </source>
</reference>
<sequence>MSDFQSKLQKSLLGLQKGVQKSFQEGKEKIQQTQEIISLKNEISKIEDNRDELYLALGKSVFEKIANKEMEDELLEGVVDQINYFNEKITELKSILNEKTGKEETTTCECGAEVTIDSKFCSSCGKKLDEE</sequence>
<organism evidence="2 3">
    <name type="scientific">Tissierella simiarum</name>
    <dbReference type="NCBI Taxonomy" id="2841534"/>
    <lineage>
        <taxon>Bacteria</taxon>
        <taxon>Bacillati</taxon>
        <taxon>Bacillota</taxon>
        <taxon>Tissierellia</taxon>
        <taxon>Tissierellales</taxon>
        <taxon>Tissierellaceae</taxon>
        <taxon>Tissierella</taxon>
    </lineage>
</organism>
<comment type="caution">
    <text evidence="2">The sequence shown here is derived from an EMBL/GenBank/DDBJ whole genome shotgun (WGS) entry which is preliminary data.</text>
</comment>
<evidence type="ECO:0000256" key="1">
    <source>
        <dbReference type="SAM" id="Coils"/>
    </source>
</evidence>
<gene>
    <name evidence="2" type="ORF">KQI42_02845</name>
</gene>
<dbReference type="RefSeq" id="WP_216516545.1">
    <property type="nucleotide sequence ID" value="NZ_JAHLPM010000002.1"/>
</dbReference>